<dbReference type="InterPro" id="IPR002213">
    <property type="entry name" value="UDP_glucos_trans"/>
</dbReference>
<protein>
    <recommendedName>
        <fullName evidence="3">glucuronosyltransferase</fullName>
        <ecNumber evidence="3">2.4.1.17</ecNumber>
    </recommendedName>
</protein>
<dbReference type="OrthoDB" id="5835829at2759"/>
<dbReference type="EMBL" id="GL379850">
    <property type="protein sequence ID" value="EGT55311.1"/>
    <property type="molecule type" value="Genomic_DNA"/>
</dbReference>
<keyword evidence="6 11" id="KW-0812">Transmembrane</keyword>
<evidence type="ECO:0000256" key="9">
    <source>
        <dbReference type="ARBA" id="ARBA00023136"/>
    </source>
</evidence>
<comment type="similarity">
    <text evidence="2">Belongs to the UDP-glycosyltransferase family.</text>
</comment>
<keyword evidence="7 12" id="KW-0732">Signal</keyword>
<reference evidence="14" key="1">
    <citation type="submission" date="2011-07" db="EMBL/GenBank/DDBJ databases">
        <authorList>
            <consortium name="Caenorhabditis brenneri Sequencing and Analysis Consortium"/>
            <person name="Wilson R.K."/>
        </authorList>
    </citation>
    <scope>NUCLEOTIDE SEQUENCE [LARGE SCALE GENOMIC DNA]</scope>
    <source>
        <strain evidence="14">PB2801</strain>
    </source>
</reference>
<evidence type="ECO:0000256" key="7">
    <source>
        <dbReference type="ARBA" id="ARBA00022729"/>
    </source>
</evidence>
<dbReference type="HOGENOM" id="CLU_012949_1_4_1"/>
<evidence type="ECO:0000313" key="14">
    <source>
        <dbReference type="Proteomes" id="UP000008068"/>
    </source>
</evidence>
<organism evidence="14">
    <name type="scientific">Caenorhabditis brenneri</name>
    <name type="common">Nematode worm</name>
    <dbReference type="NCBI Taxonomy" id="135651"/>
    <lineage>
        <taxon>Eukaryota</taxon>
        <taxon>Metazoa</taxon>
        <taxon>Ecdysozoa</taxon>
        <taxon>Nematoda</taxon>
        <taxon>Chromadorea</taxon>
        <taxon>Rhabditida</taxon>
        <taxon>Rhabditina</taxon>
        <taxon>Rhabditomorpha</taxon>
        <taxon>Rhabditoidea</taxon>
        <taxon>Rhabditidae</taxon>
        <taxon>Peloderinae</taxon>
        <taxon>Caenorhabditis</taxon>
    </lineage>
</organism>
<keyword evidence="5" id="KW-0808">Transferase</keyword>
<evidence type="ECO:0000256" key="3">
    <source>
        <dbReference type="ARBA" id="ARBA00012544"/>
    </source>
</evidence>
<feature type="chain" id="PRO_5003404428" description="glucuronosyltransferase" evidence="12">
    <location>
        <begin position="18"/>
        <end position="532"/>
    </location>
</feature>
<dbReference type="InterPro" id="IPR050271">
    <property type="entry name" value="UDP-glycosyltransferase"/>
</dbReference>
<evidence type="ECO:0000256" key="2">
    <source>
        <dbReference type="ARBA" id="ARBA00009995"/>
    </source>
</evidence>
<dbReference type="GO" id="GO:0016020">
    <property type="term" value="C:membrane"/>
    <property type="evidence" value="ECO:0007669"/>
    <property type="project" value="UniProtKB-SubCell"/>
</dbReference>
<keyword evidence="4" id="KW-0328">Glycosyltransferase</keyword>
<accession>G0N8K3</accession>
<sequence length="532" mass="60869">MFHIFFISSFLIPQVHLLNVLVYSPAFAASHSNFLGKLADTLTEKGHNVTYLVPVVNQLKQKECIGVKVTKDVVIVDVPLRTVLEKENKTADEEILDVWWNSQMDSSNSRAIFQWFSNEMKTACNNFLTRRDIFEEMKTKRFDVAILEPISVCGLGFVNALGIEKTILASSSTFYDVILPYIGEPLDYSYVPSGYSITGEDMSLSERFENWMISREISIALEDMFDGEMETYRKRFGGHLPNWKDLLSSSSIHFVNSNPIFDFPRLMLEKTVSIGGISIDMESIESQKLSEDWNIILNQRPYNMLISFGTLVTSTHMPMKWKNGLLDVIKSMSNVTFIWKYESDEHSFADGISNLYFTKWVPQTSILNNDRLTAFLTHGGLGSTMEIAHIGKPALVIPVFADQNRNANTLARHKGALYLHKTSMDNFKTLRNAFVKVLFDESYARNARKLAEVLKNQPNNPKESVIKNTEFVGKHGPFPQMNPHVRHLNFLQKYFVDVYFIFVLCVLLVIVFIFAVFSKAKTFFNVRKIKIN</sequence>
<dbReference type="SUPFAM" id="SSF53756">
    <property type="entry name" value="UDP-Glycosyltransferase/glycogen phosphorylase"/>
    <property type="match status" value="1"/>
</dbReference>
<evidence type="ECO:0000256" key="6">
    <source>
        <dbReference type="ARBA" id="ARBA00022692"/>
    </source>
</evidence>
<evidence type="ECO:0000256" key="4">
    <source>
        <dbReference type="ARBA" id="ARBA00022676"/>
    </source>
</evidence>
<feature type="signal peptide" evidence="12">
    <location>
        <begin position="1"/>
        <end position="17"/>
    </location>
</feature>
<dbReference type="FunFam" id="3.40.50.2000:FF:000038">
    <property type="entry name" value="UDP-GlucuronosylTransferase"/>
    <property type="match status" value="1"/>
</dbReference>
<evidence type="ECO:0000256" key="1">
    <source>
        <dbReference type="ARBA" id="ARBA00004167"/>
    </source>
</evidence>
<comment type="subcellular location">
    <subcellularLocation>
        <location evidence="1">Membrane</location>
        <topology evidence="1">Single-pass membrane protein</topology>
    </subcellularLocation>
</comment>
<dbReference type="InParanoid" id="G0N8K3"/>
<proteinExistence type="inferred from homology"/>
<dbReference type="GO" id="GO:0015020">
    <property type="term" value="F:glucuronosyltransferase activity"/>
    <property type="evidence" value="ECO:0007669"/>
    <property type="project" value="UniProtKB-EC"/>
</dbReference>
<dbReference type="OMA" id="EILDVWW"/>
<dbReference type="Pfam" id="PF00201">
    <property type="entry name" value="UDPGT"/>
    <property type="match status" value="1"/>
</dbReference>
<dbReference type="STRING" id="135651.G0N8K3"/>
<dbReference type="FunCoup" id="G0N8K3">
    <property type="interactions" value="1"/>
</dbReference>
<dbReference type="Gene3D" id="3.40.50.2000">
    <property type="entry name" value="Glycogen Phosphorylase B"/>
    <property type="match status" value="1"/>
</dbReference>
<dbReference type="AlphaFoldDB" id="G0N8K3"/>
<evidence type="ECO:0000256" key="8">
    <source>
        <dbReference type="ARBA" id="ARBA00022989"/>
    </source>
</evidence>
<name>G0N8K3_CAEBE</name>
<keyword evidence="14" id="KW-1185">Reference proteome</keyword>
<keyword evidence="8 11" id="KW-1133">Transmembrane helix</keyword>
<evidence type="ECO:0000256" key="12">
    <source>
        <dbReference type="SAM" id="SignalP"/>
    </source>
</evidence>
<evidence type="ECO:0000256" key="10">
    <source>
        <dbReference type="ARBA" id="ARBA00047475"/>
    </source>
</evidence>
<comment type="catalytic activity">
    <reaction evidence="10">
        <text>glucuronate acceptor + UDP-alpha-D-glucuronate = acceptor beta-D-glucuronoside + UDP + H(+)</text>
        <dbReference type="Rhea" id="RHEA:21032"/>
        <dbReference type="ChEBI" id="CHEBI:15378"/>
        <dbReference type="ChEBI" id="CHEBI:58052"/>
        <dbReference type="ChEBI" id="CHEBI:58223"/>
        <dbReference type="ChEBI" id="CHEBI:132367"/>
        <dbReference type="ChEBI" id="CHEBI:132368"/>
        <dbReference type="EC" id="2.4.1.17"/>
    </reaction>
</comment>
<evidence type="ECO:0000313" key="13">
    <source>
        <dbReference type="EMBL" id="EGT55311.1"/>
    </source>
</evidence>
<evidence type="ECO:0000256" key="11">
    <source>
        <dbReference type="SAM" id="Phobius"/>
    </source>
</evidence>
<dbReference type="eggNOG" id="KOG1192">
    <property type="taxonomic scope" value="Eukaryota"/>
</dbReference>
<dbReference type="CDD" id="cd03784">
    <property type="entry name" value="GT1_Gtf-like"/>
    <property type="match status" value="1"/>
</dbReference>
<dbReference type="PANTHER" id="PTHR48043:SF14">
    <property type="entry name" value="UDP-GLUCURONOSYLTRANSFERASE-RELATED"/>
    <property type="match status" value="1"/>
</dbReference>
<dbReference type="Proteomes" id="UP000008068">
    <property type="component" value="Unassembled WGS sequence"/>
</dbReference>
<evidence type="ECO:0000256" key="5">
    <source>
        <dbReference type="ARBA" id="ARBA00022679"/>
    </source>
</evidence>
<gene>
    <name evidence="13" type="primary">Cbn-ugt-30</name>
    <name evidence="13" type="ORF">CAEBREN_00572</name>
</gene>
<dbReference type="EC" id="2.4.1.17" evidence="3"/>
<feature type="transmembrane region" description="Helical" evidence="11">
    <location>
        <begin position="498"/>
        <end position="518"/>
    </location>
</feature>
<keyword evidence="9 11" id="KW-0472">Membrane</keyword>
<dbReference type="PANTHER" id="PTHR48043">
    <property type="entry name" value="EG:EG0003.4 PROTEIN-RELATED"/>
    <property type="match status" value="1"/>
</dbReference>